<name>A0A7J9K3R1_9ROSI</name>
<protein>
    <submittedName>
        <fullName evidence="1">Uncharacterized protein</fullName>
    </submittedName>
</protein>
<dbReference type="Proteomes" id="UP000593575">
    <property type="component" value="Unassembled WGS sequence"/>
</dbReference>
<proteinExistence type="predicted"/>
<organism evidence="1 2">
    <name type="scientific">Gossypium armourianum</name>
    <dbReference type="NCBI Taxonomy" id="34283"/>
    <lineage>
        <taxon>Eukaryota</taxon>
        <taxon>Viridiplantae</taxon>
        <taxon>Streptophyta</taxon>
        <taxon>Embryophyta</taxon>
        <taxon>Tracheophyta</taxon>
        <taxon>Spermatophyta</taxon>
        <taxon>Magnoliopsida</taxon>
        <taxon>eudicotyledons</taxon>
        <taxon>Gunneridae</taxon>
        <taxon>Pentapetalae</taxon>
        <taxon>rosids</taxon>
        <taxon>malvids</taxon>
        <taxon>Malvales</taxon>
        <taxon>Malvaceae</taxon>
        <taxon>Malvoideae</taxon>
        <taxon>Gossypium</taxon>
    </lineage>
</organism>
<sequence length="48" mass="5546">MHAQMEEDDPFAFPLWLVNLGIPQDIHEPVHVANQHMVYGLYCSILEP</sequence>
<evidence type="ECO:0000313" key="1">
    <source>
        <dbReference type="EMBL" id="MBA0841053.1"/>
    </source>
</evidence>
<keyword evidence="2" id="KW-1185">Reference proteome</keyword>
<dbReference type="EMBL" id="JABFAE010000011">
    <property type="protein sequence ID" value="MBA0841053.1"/>
    <property type="molecule type" value="Genomic_DNA"/>
</dbReference>
<evidence type="ECO:0000313" key="2">
    <source>
        <dbReference type="Proteomes" id="UP000593575"/>
    </source>
</evidence>
<reference evidence="1 2" key="1">
    <citation type="journal article" date="2019" name="Genome Biol. Evol.">
        <title>Insights into the evolution of the New World diploid cottons (Gossypium, subgenus Houzingenia) based on genome sequencing.</title>
        <authorList>
            <person name="Grover C.E."/>
            <person name="Arick M.A. 2nd"/>
            <person name="Thrash A."/>
            <person name="Conover J.L."/>
            <person name="Sanders W.S."/>
            <person name="Peterson D.G."/>
            <person name="Frelichowski J.E."/>
            <person name="Scheffler J.A."/>
            <person name="Scheffler B.E."/>
            <person name="Wendel J.F."/>
        </authorList>
    </citation>
    <scope>NUCLEOTIDE SEQUENCE [LARGE SCALE GENOMIC DNA]</scope>
    <source>
        <strain evidence="1">6</strain>
        <tissue evidence="1">Leaf</tissue>
    </source>
</reference>
<comment type="caution">
    <text evidence="1">The sequence shown here is derived from an EMBL/GenBank/DDBJ whole genome shotgun (WGS) entry which is preliminary data.</text>
</comment>
<dbReference type="AlphaFoldDB" id="A0A7J9K3R1"/>
<gene>
    <name evidence="1" type="ORF">Goarm_003571</name>
</gene>
<accession>A0A7J9K3R1</accession>